<dbReference type="Proteomes" id="UP000299102">
    <property type="component" value="Unassembled WGS sequence"/>
</dbReference>
<proteinExistence type="predicted"/>
<evidence type="ECO:0000313" key="2">
    <source>
        <dbReference type="EMBL" id="GBP17052.1"/>
    </source>
</evidence>
<feature type="compositionally biased region" description="Low complexity" evidence="1">
    <location>
        <begin position="31"/>
        <end position="41"/>
    </location>
</feature>
<feature type="non-terminal residue" evidence="2">
    <location>
        <position position="58"/>
    </location>
</feature>
<protein>
    <submittedName>
        <fullName evidence="2">Uncharacterized protein</fullName>
    </submittedName>
</protein>
<evidence type="ECO:0000313" key="3">
    <source>
        <dbReference type="Proteomes" id="UP000299102"/>
    </source>
</evidence>
<dbReference type="EMBL" id="BGZK01006196">
    <property type="protein sequence ID" value="GBP17052.1"/>
    <property type="molecule type" value="Genomic_DNA"/>
</dbReference>
<evidence type="ECO:0000256" key="1">
    <source>
        <dbReference type="SAM" id="MobiDB-lite"/>
    </source>
</evidence>
<keyword evidence="3" id="KW-1185">Reference proteome</keyword>
<feature type="compositionally biased region" description="Basic residues" evidence="1">
    <location>
        <begin position="47"/>
        <end position="58"/>
    </location>
</feature>
<organism evidence="2 3">
    <name type="scientific">Eumeta variegata</name>
    <name type="common">Bagworm moth</name>
    <name type="synonym">Eumeta japonica</name>
    <dbReference type="NCBI Taxonomy" id="151549"/>
    <lineage>
        <taxon>Eukaryota</taxon>
        <taxon>Metazoa</taxon>
        <taxon>Ecdysozoa</taxon>
        <taxon>Arthropoda</taxon>
        <taxon>Hexapoda</taxon>
        <taxon>Insecta</taxon>
        <taxon>Pterygota</taxon>
        <taxon>Neoptera</taxon>
        <taxon>Endopterygota</taxon>
        <taxon>Lepidoptera</taxon>
        <taxon>Glossata</taxon>
        <taxon>Ditrysia</taxon>
        <taxon>Tineoidea</taxon>
        <taxon>Psychidae</taxon>
        <taxon>Oiketicinae</taxon>
        <taxon>Eumeta</taxon>
    </lineage>
</organism>
<comment type="caution">
    <text evidence="2">The sequence shown here is derived from an EMBL/GenBank/DDBJ whole genome shotgun (WGS) entry which is preliminary data.</text>
</comment>
<sequence length="58" mass="6613">MSDTNEQQQQLQECFLQQQEKITALKELVRKSGAAHGSSKSAAKEKVKLRRLLKSKQK</sequence>
<gene>
    <name evidence="2" type="ORF">EVAR_72244_1</name>
</gene>
<name>A0A4C1TSR9_EUMVA</name>
<dbReference type="AlphaFoldDB" id="A0A4C1TSR9"/>
<accession>A0A4C1TSR9</accession>
<reference evidence="2 3" key="1">
    <citation type="journal article" date="2019" name="Commun. Biol.">
        <title>The bagworm genome reveals a unique fibroin gene that provides high tensile strength.</title>
        <authorList>
            <person name="Kono N."/>
            <person name="Nakamura H."/>
            <person name="Ohtoshi R."/>
            <person name="Tomita M."/>
            <person name="Numata K."/>
            <person name="Arakawa K."/>
        </authorList>
    </citation>
    <scope>NUCLEOTIDE SEQUENCE [LARGE SCALE GENOMIC DNA]</scope>
</reference>
<feature type="region of interest" description="Disordered" evidence="1">
    <location>
        <begin position="30"/>
        <end position="58"/>
    </location>
</feature>